<evidence type="ECO:0000256" key="8">
    <source>
        <dbReference type="RuleBase" id="RU362087"/>
    </source>
</evidence>
<sequence length="607" mass="64220">MSTVGPNPAVADGGGPPRNQPGPGPSPWDDAVLAAVLMTVDPVGTGGVSLRALPGPVRDQWLSIMRDLQPAGTPQRRVPLHVSDGRLLGGLDLAATLNAGRPVAERGLLVEADGGIIELAMAERIAAGTAARLTMAFDSGEVVLERDGLAMRTPSRFALVALDEGVGEDEGLLNALLDRLAFHLELTPIRYDTAIACDYAVEDILAARERLSAVTVTDKQVEALCGIALALGIPSLRASIFACRAACAHAALEGRTEVTDEDLSVAGRLVLAPRATQLPPMEPPPDAEPPPPEPEQPDQEQNQPEAEQQEPKELEDKVLEATKAAIPAGLLAQLQMGKLRRSRARATGKAGAVQNAPTRGRPAGVLRGEPRAGLRLNVVETLRAAAPWQRLRREERARVGGQVSTRIEVRQDDFRITRFKHKSQTTTIFVVDASGSSALHRLAEAKGAVELLLADCYVRRDQVALVAFRGQGAEVLLPPTRSLVRAKRSLAGLPGGGGTPLASGIDLGMILADSIKRRGGTPVLILMTDGRANVARDGTGGRTRANEEALAAARVVRSLEITALVIDTSPRPQPQGRELAKEMAAVYLPLPHADANSLTQAVRMTAN</sequence>
<evidence type="ECO:0000256" key="4">
    <source>
        <dbReference type="ARBA" id="ARBA00022741"/>
    </source>
</evidence>
<feature type="domain" description="VWFA" evidence="10">
    <location>
        <begin position="426"/>
        <end position="607"/>
    </location>
</feature>
<dbReference type="GO" id="GO:0015979">
    <property type="term" value="P:photosynthesis"/>
    <property type="evidence" value="ECO:0007669"/>
    <property type="project" value="UniProtKB-UniRule"/>
</dbReference>
<keyword evidence="2 8" id="KW-0602">Photosynthesis</keyword>
<evidence type="ECO:0000313" key="11">
    <source>
        <dbReference type="EMBL" id="TCT18733.1"/>
    </source>
</evidence>
<dbReference type="InterPro" id="IPR002035">
    <property type="entry name" value="VWF_A"/>
</dbReference>
<comment type="caution">
    <text evidence="11">The sequence shown here is derived from an EMBL/GenBank/DDBJ whole genome shotgun (WGS) entry which is preliminary data.</text>
</comment>
<dbReference type="RefSeq" id="WP_132978564.1">
    <property type="nucleotide sequence ID" value="NZ_SMAO01000012.1"/>
</dbReference>
<dbReference type="OrthoDB" id="9775079at2"/>
<keyword evidence="5 8" id="KW-0067">ATP-binding</keyword>
<dbReference type="InterPro" id="IPR041702">
    <property type="entry name" value="BchD/ChlD_VWA"/>
</dbReference>
<comment type="similarity">
    <text evidence="1 8">Belongs to the Mg-chelatase subunits D/I family.</text>
</comment>
<dbReference type="AlphaFoldDB" id="A0A4R3MVI9"/>
<evidence type="ECO:0000256" key="9">
    <source>
        <dbReference type="SAM" id="MobiDB-lite"/>
    </source>
</evidence>
<dbReference type="Gene3D" id="3.40.50.410">
    <property type="entry name" value="von Willebrand factor, type A domain"/>
    <property type="match status" value="1"/>
</dbReference>
<dbReference type="InterPro" id="IPR041628">
    <property type="entry name" value="ChlI/MoxR_AAA_lid"/>
</dbReference>
<dbReference type="Gene3D" id="3.40.50.300">
    <property type="entry name" value="P-loop containing nucleotide triphosphate hydrolases"/>
    <property type="match status" value="1"/>
</dbReference>
<dbReference type="Pfam" id="PF17863">
    <property type="entry name" value="AAA_lid_2"/>
    <property type="match status" value="1"/>
</dbReference>
<dbReference type="PANTHER" id="PTHR43473:SF2">
    <property type="entry name" value="MAGNESIUM-CHELATASE SUBUNIT CHLD, CHLOROPLASTIC"/>
    <property type="match status" value="1"/>
</dbReference>
<dbReference type="Pfam" id="PF13519">
    <property type="entry name" value="VWA_2"/>
    <property type="match status" value="1"/>
</dbReference>
<dbReference type="EMBL" id="SMAO01000012">
    <property type="protein sequence ID" value="TCT18733.1"/>
    <property type="molecule type" value="Genomic_DNA"/>
</dbReference>
<dbReference type="GO" id="GO:0005524">
    <property type="term" value="F:ATP binding"/>
    <property type="evidence" value="ECO:0007669"/>
    <property type="project" value="UniProtKB-UniRule"/>
</dbReference>
<evidence type="ECO:0000256" key="1">
    <source>
        <dbReference type="ARBA" id="ARBA00005799"/>
    </source>
</evidence>
<evidence type="ECO:0000256" key="2">
    <source>
        <dbReference type="ARBA" id="ARBA00022531"/>
    </source>
</evidence>
<evidence type="ECO:0000259" key="10">
    <source>
        <dbReference type="PROSITE" id="PS50234"/>
    </source>
</evidence>
<keyword evidence="6 8" id="KW-0149">Chlorophyll biosynthesis</keyword>
<dbReference type="EC" id="6.6.1.1" evidence="8"/>
<dbReference type="Proteomes" id="UP000295717">
    <property type="component" value="Unassembled WGS sequence"/>
</dbReference>
<protein>
    <recommendedName>
        <fullName evidence="8">Mg-protoporphyrin IX chelatase</fullName>
        <ecNumber evidence="8">6.6.1.1</ecNumber>
    </recommendedName>
</protein>
<dbReference type="NCBIfam" id="NF009943">
    <property type="entry name" value="PRK13406.1"/>
    <property type="match status" value="1"/>
</dbReference>
<comment type="catalytic activity">
    <reaction evidence="7 8">
        <text>protoporphyrin IX + Mg(2+) + ATP + H2O = Mg-protoporphyrin IX + ADP + phosphate + 3 H(+)</text>
        <dbReference type="Rhea" id="RHEA:13961"/>
        <dbReference type="ChEBI" id="CHEBI:15377"/>
        <dbReference type="ChEBI" id="CHEBI:15378"/>
        <dbReference type="ChEBI" id="CHEBI:18420"/>
        <dbReference type="ChEBI" id="CHEBI:30616"/>
        <dbReference type="ChEBI" id="CHEBI:43474"/>
        <dbReference type="ChEBI" id="CHEBI:57306"/>
        <dbReference type="ChEBI" id="CHEBI:60492"/>
        <dbReference type="ChEBI" id="CHEBI:456216"/>
        <dbReference type="EC" id="6.6.1.1"/>
    </reaction>
</comment>
<dbReference type="PANTHER" id="PTHR43473">
    <property type="entry name" value="MAGNESIUM-CHELATASE SUBUNIT CHLD, CHLOROPLASTIC"/>
    <property type="match status" value="1"/>
</dbReference>
<evidence type="ECO:0000313" key="12">
    <source>
        <dbReference type="Proteomes" id="UP000295717"/>
    </source>
</evidence>
<dbReference type="SMART" id="SM00327">
    <property type="entry name" value="VWA"/>
    <property type="match status" value="1"/>
</dbReference>
<dbReference type="InterPro" id="IPR011776">
    <property type="entry name" value="Mg_chelatase_ATPase-dsu"/>
</dbReference>
<dbReference type="GO" id="GO:0030494">
    <property type="term" value="P:bacteriochlorophyll biosynthetic process"/>
    <property type="evidence" value="ECO:0007669"/>
    <property type="project" value="UniProtKB-UniPathway"/>
</dbReference>
<dbReference type="InterPro" id="IPR036465">
    <property type="entry name" value="vWFA_dom_sf"/>
</dbReference>
<keyword evidence="8" id="KW-0077">Bacteriochlorophyll biosynthesis</keyword>
<evidence type="ECO:0000256" key="3">
    <source>
        <dbReference type="ARBA" id="ARBA00022598"/>
    </source>
</evidence>
<dbReference type="InterPro" id="IPR027417">
    <property type="entry name" value="P-loop_NTPase"/>
</dbReference>
<dbReference type="GO" id="GO:0016851">
    <property type="term" value="F:magnesium chelatase activity"/>
    <property type="evidence" value="ECO:0007669"/>
    <property type="project" value="UniProtKB-UniRule"/>
</dbReference>
<feature type="region of interest" description="Disordered" evidence="9">
    <location>
        <begin position="273"/>
        <end position="313"/>
    </location>
</feature>
<accession>A0A4R3MVI9</accession>
<evidence type="ECO:0000256" key="5">
    <source>
        <dbReference type="ARBA" id="ARBA00022840"/>
    </source>
</evidence>
<dbReference type="Gene3D" id="1.10.8.80">
    <property type="entry name" value="Magnesium chelatase subunit I, C-Terminal domain"/>
    <property type="match status" value="1"/>
</dbReference>
<name>A0A4R3MVI9_9GAMM</name>
<evidence type="ECO:0000256" key="6">
    <source>
        <dbReference type="ARBA" id="ARBA00023171"/>
    </source>
</evidence>
<gene>
    <name evidence="11" type="ORF">EDC35_11256</name>
</gene>
<proteinExistence type="inferred from homology"/>
<dbReference type="SUPFAM" id="SSF52540">
    <property type="entry name" value="P-loop containing nucleoside triphosphate hydrolases"/>
    <property type="match status" value="1"/>
</dbReference>
<keyword evidence="12" id="KW-1185">Reference proteome</keyword>
<evidence type="ECO:0000256" key="7">
    <source>
        <dbReference type="ARBA" id="ARBA00048693"/>
    </source>
</evidence>
<organism evidence="11 12">
    <name type="scientific">Thiobaca trueperi</name>
    <dbReference type="NCBI Taxonomy" id="127458"/>
    <lineage>
        <taxon>Bacteria</taxon>
        <taxon>Pseudomonadati</taxon>
        <taxon>Pseudomonadota</taxon>
        <taxon>Gammaproteobacteria</taxon>
        <taxon>Chromatiales</taxon>
        <taxon>Chromatiaceae</taxon>
        <taxon>Thiobaca</taxon>
    </lineage>
</organism>
<keyword evidence="3 8" id="KW-0436">Ligase</keyword>
<feature type="compositionally biased region" description="Pro residues" evidence="9">
    <location>
        <begin position="280"/>
        <end position="294"/>
    </location>
</feature>
<dbReference type="NCBIfam" id="TIGR02031">
    <property type="entry name" value="BchD-ChlD"/>
    <property type="match status" value="1"/>
</dbReference>
<reference evidence="11 12" key="1">
    <citation type="submission" date="2019-03" db="EMBL/GenBank/DDBJ databases">
        <title>Genomic Encyclopedia of Type Strains, Phase IV (KMG-IV): sequencing the most valuable type-strain genomes for metagenomic binning, comparative biology and taxonomic classification.</title>
        <authorList>
            <person name="Goeker M."/>
        </authorList>
    </citation>
    <scope>NUCLEOTIDE SEQUENCE [LARGE SCALE GENOMIC DNA]</scope>
    <source>
        <strain evidence="11 12">DSM 13587</strain>
    </source>
</reference>
<dbReference type="CDD" id="cd01451">
    <property type="entry name" value="vWA_Magnesium_chelatase"/>
    <property type="match status" value="1"/>
</dbReference>
<feature type="region of interest" description="Disordered" evidence="9">
    <location>
        <begin position="341"/>
        <end position="367"/>
    </location>
</feature>
<keyword evidence="4 8" id="KW-0547">Nucleotide-binding</keyword>
<dbReference type="PROSITE" id="PS50234">
    <property type="entry name" value="VWFA"/>
    <property type="match status" value="1"/>
</dbReference>
<dbReference type="SUPFAM" id="SSF53300">
    <property type="entry name" value="vWA-like"/>
    <property type="match status" value="1"/>
</dbReference>
<dbReference type="UniPathway" id="UPA00669"/>
<comment type="pathway">
    <text evidence="8">Porphyrin-containing compound metabolism; bacteriochlorophyll biosynthesis.</text>
</comment>
<comment type="function">
    <text evidence="8">Involved in bacteriochlorophyll biosynthesis; introduces a magnesium ion into protoporphyrin IX to yield Mg-protoporphyrin IX.</text>
</comment>
<feature type="region of interest" description="Disordered" evidence="9">
    <location>
        <begin position="1"/>
        <end position="29"/>
    </location>
</feature>